<dbReference type="InterPro" id="IPR000504">
    <property type="entry name" value="RRM_dom"/>
</dbReference>
<dbReference type="CDD" id="cd00590">
    <property type="entry name" value="RRM_SF"/>
    <property type="match status" value="2"/>
</dbReference>
<feature type="region of interest" description="Disordered" evidence="4">
    <location>
        <begin position="1"/>
        <end position="42"/>
    </location>
</feature>
<feature type="region of interest" description="Disordered" evidence="4">
    <location>
        <begin position="455"/>
        <end position="512"/>
    </location>
</feature>
<proteinExistence type="predicted"/>
<gene>
    <name evidence="6" type="ORF">BESB_038180</name>
</gene>
<dbReference type="OrthoDB" id="439808at2759"/>
<feature type="compositionally biased region" description="Low complexity" evidence="4">
    <location>
        <begin position="14"/>
        <end position="25"/>
    </location>
</feature>
<reference evidence="6 7" key="1">
    <citation type="submission" date="2017-09" db="EMBL/GenBank/DDBJ databases">
        <title>Genome sequencing of Besnoitia besnoiti strain Bb-Ger1.</title>
        <authorList>
            <person name="Schares G."/>
            <person name="Venepally P."/>
            <person name="Lorenzi H.A."/>
        </authorList>
    </citation>
    <scope>NUCLEOTIDE SEQUENCE [LARGE SCALE GENOMIC DNA]</scope>
    <source>
        <strain evidence="6 7">Bb-Ger1</strain>
    </source>
</reference>
<dbReference type="InterPro" id="IPR012677">
    <property type="entry name" value="Nucleotide-bd_a/b_plait_sf"/>
</dbReference>
<organism evidence="6 7">
    <name type="scientific">Besnoitia besnoiti</name>
    <name type="common">Apicomplexan protozoan</name>
    <dbReference type="NCBI Taxonomy" id="94643"/>
    <lineage>
        <taxon>Eukaryota</taxon>
        <taxon>Sar</taxon>
        <taxon>Alveolata</taxon>
        <taxon>Apicomplexa</taxon>
        <taxon>Conoidasida</taxon>
        <taxon>Coccidia</taxon>
        <taxon>Eucoccidiorida</taxon>
        <taxon>Eimeriorina</taxon>
        <taxon>Sarcocystidae</taxon>
        <taxon>Besnoitia</taxon>
    </lineage>
</organism>
<keyword evidence="2 3" id="KW-0694">RNA-binding</keyword>
<keyword evidence="7" id="KW-1185">Reference proteome</keyword>
<dbReference type="GeneID" id="40308799"/>
<feature type="compositionally biased region" description="Polar residues" evidence="4">
    <location>
        <begin position="497"/>
        <end position="512"/>
    </location>
</feature>
<evidence type="ECO:0000313" key="7">
    <source>
        <dbReference type="Proteomes" id="UP000224006"/>
    </source>
</evidence>
<feature type="domain" description="RRM" evidence="5">
    <location>
        <begin position="253"/>
        <end position="339"/>
    </location>
</feature>
<accession>A0A2A9MNQ7</accession>
<dbReference type="SMART" id="SM00360">
    <property type="entry name" value="RRM"/>
    <property type="match status" value="2"/>
</dbReference>
<evidence type="ECO:0000313" key="6">
    <source>
        <dbReference type="EMBL" id="PFH37360.1"/>
    </source>
</evidence>
<evidence type="ECO:0000256" key="1">
    <source>
        <dbReference type="ARBA" id="ARBA00022737"/>
    </source>
</evidence>
<feature type="domain" description="RRM" evidence="5">
    <location>
        <begin position="347"/>
        <end position="419"/>
    </location>
</feature>
<dbReference type="Proteomes" id="UP000224006">
    <property type="component" value="Chromosome II"/>
</dbReference>
<evidence type="ECO:0000259" key="5">
    <source>
        <dbReference type="PROSITE" id="PS50102"/>
    </source>
</evidence>
<dbReference type="SUPFAM" id="SSF54928">
    <property type="entry name" value="RNA-binding domain, RBD"/>
    <property type="match status" value="2"/>
</dbReference>
<dbReference type="PROSITE" id="PS50102">
    <property type="entry name" value="RRM"/>
    <property type="match status" value="2"/>
</dbReference>
<protein>
    <submittedName>
        <fullName evidence="6">RNA recognition motif-containing protein</fullName>
    </submittedName>
</protein>
<dbReference type="InterPro" id="IPR035979">
    <property type="entry name" value="RBD_domain_sf"/>
</dbReference>
<dbReference type="STRING" id="94643.A0A2A9MNQ7"/>
<keyword evidence="1" id="KW-0677">Repeat</keyword>
<dbReference type="AlphaFoldDB" id="A0A2A9MNQ7"/>
<dbReference type="VEuPathDB" id="ToxoDB:BESB_038180"/>
<sequence>MFVPGSRRTDPLGRSKSSLASLASPPRKKSRNGEAGAGCGQQGDLVTAPYALFADEESVDEFYRVQEEKELEAALQQQHVGVQPSQNPRVASSVTGAEENPECRSILVTHLPISLDTDTLKLRLEELFTNEISKILSETPYYCNAPSCPPQPGEPQLVKPEASDKYANSRVVHPRHLVNLEVLDVPFAVCGVRVAKPTKAGHLSYAVIDFASPKLMQTALEFFGATTVLPGTFHHIHLNPYRTWAAPVPVDEYHLYISGLKRDTTDADVLEVLKSLGTEVPRSIKVIMDAKCRYNRCLGFAFLRFNTREAADRALQILEARGPSLGLMARRVYVPPNNRRVTRACSGSIFLANLPADATKDELRTLFSSFGDVRSVVTHNQKRIAFLEFNSHESALAAITHMQGYKLRFQSLACAWSVRRHTTYQEEGIEEDEGYRQSEEVCAFAYEAAKSLEPIIPRHQRNRHNTAGSCTQSDCKSPSSCAGGAPNENAENDMCRRSSSAESDGRQSNSSDLSAQQQLYWLSFYAADPTVCARKLIEAMNGTRPSGPCPAPAKTSET</sequence>
<evidence type="ECO:0000256" key="3">
    <source>
        <dbReference type="PROSITE-ProRule" id="PRU00176"/>
    </source>
</evidence>
<evidence type="ECO:0000256" key="4">
    <source>
        <dbReference type="SAM" id="MobiDB-lite"/>
    </source>
</evidence>
<dbReference type="RefSeq" id="XP_029221369.1">
    <property type="nucleotide sequence ID" value="XM_029362404.1"/>
</dbReference>
<dbReference type="KEGG" id="bbes:BESB_038180"/>
<dbReference type="GO" id="GO:0003723">
    <property type="term" value="F:RNA binding"/>
    <property type="evidence" value="ECO:0007669"/>
    <property type="project" value="UniProtKB-UniRule"/>
</dbReference>
<evidence type="ECO:0000256" key="2">
    <source>
        <dbReference type="ARBA" id="ARBA00022884"/>
    </source>
</evidence>
<feature type="compositionally biased region" description="Polar residues" evidence="4">
    <location>
        <begin position="465"/>
        <end position="480"/>
    </location>
</feature>
<dbReference type="Pfam" id="PF00076">
    <property type="entry name" value="RRM_1"/>
    <property type="match status" value="2"/>
</dbReference>
<comment type="caution">
    <text evidence="6">The sequence shown here is derived from an EMBL/GenBank/DDBJ whole genome shotgun (WGS) entry which is preliminary data.</text>
</comment>
<name>A0A2A9MNQ7_BESBE</name>
<dbReference type="EMBL" id="NWUJ01000002">
    <property type="protein sequence ID" value="PFH37360.1"/>
    <property type="molecule type" value="Genomic_DNA"/>
</dbReference>
<dbReference type="PANTHER" id="PTHR24012">
    <property type="entry name" value="RNA BINDING PROTEIN"/>
    <property type="match status" value="1"/>
</dbReference>
<dbReference type="Gene3D" id="3.30.70.330">
    <property type="match status" value="2"/>
</dbReference>